<feature type="transmembrane region" description="Helical" evidence="7">
    <location>
        <begin position="242"/>
        <end position="260"/>
    </location>
</feature>
<protein>
    <submittedName>
        <fullName evidence="9">O-acetylserine/cysteine efflux transporter</fullName>
    </submittedName>
</protein>
<dbReference type="GO" id="GO:0016020">
    <property type="term" value="C:membrane"/>
    <property type="evidence" value="ECO:0007669"/>
    <property type="project" value="UniProtKB-SubCell"/>
</dbReference>
<feature type="transmembrane region" description="Helical" evidence="7">
    <location>
        <begin position="140"/>
        <end position="159"/>
    </location>
</feature>
<comment type="subcellular location">
    <subcellularLocation>
        <location evidence="1">Membrane</location>
        <topology evidence="1">Multi-pass membrane protein</topology>
    </subcellularLocation>
</comment>
<reference evidence="9 10" key="1">
    <citation type="submission" date="2020-07" db="EMBL/GenBank/DDBJ databases">
        <title>Sequencing the genomes of 1000 actinobacteria strains.</title>
        <authorList>
            <person name="Klenk H.-P."/>
        </authorList>
    </citation>
    <scope>NUCLEOTIDE SEQUENCE [LARGE SCALE GENOMIC DNA]</scope>
    <source>
        <strain evidence="9 10">DSM 15475</strain>
    </source>
</reference>
<feature type="domain" description="EamA" evidence="8">
    <location>
        <begin position="143"/>
        <end position="283"/>
    </location>
</feature>
<dbReference type="Proteomes" id="UP000535437">
    <property type="component" value="Unassembled WGS sequence"/>
</dbReference>
<feature type="transmembrane region" description="Helical" evidence="7">
    <location>
        <begin position="171"/>
        <end position="190"/>
    </location>
</feature>
<evidence type="ECO:0000256" key="3">
    <source>
        <dbReference type="ARBA" id="ARBA00022692"/>
    </source>
</evidence>
<feature type="region of interest" description="Disordered" evidence="6">
    <location>
        <begin position="307"/>
        <end position="341"/>
    </location>
</feature>
<keyword evidence="10" id="KW-1185">Reference proteome</keyword>
<keyword evidence="5 7" id="KW-0472">Membrane</keyword>
<feature type="compositionally biased region" description="Polar residues" evidence="6">
    <location>
        <begin position="307"/>
        <end position="318"/>
    </location>
</feature>
<dbReference type="InterPro" id="IPR050638">
    <property type="entry name" value="AA-Vitamin_Transporters"/>
</dbReference>
<dbReference type="Pfam" id="PF00892">
    <property type="entry name" value="EamA"/>
    <property type="match status" value="2"/>
</dbReference>
<name>A0A7Z0KBH5_9MICC</name>
<organism evidence="9 10">
    <name type="scientific">Nesterenkonia xinjiangensis</name>
    <dbReference type="NCBI Taxonomy" id="225327"/>
    <lineage>
        <taxon>Bacteria</taxon>
        <taxon>Bacillati</taxon>
        <taxon>Actinomycetota</taxon>
        <taxon>Actinomycetes</taxon>
        <taxon>Micrococcales</taxon>
        <taxon>Micrococcaceae</taxon>
        <taxon>Nesterenkonia</taxon>
    </lineage>
</organism>
<dbReference type="AlphaFoldDB" id="A0A7Z0KBH5"/>
<feature type="transmembrane region" description="Helical" evidence="7">
    <location>
        <begin position="210"/>
        <end position="235"/>
    </location>
</feature>
<dbReference type="RefSeq" id="WP_179542532.1">
    <property type="nucleotide sequence ID" value="NZ_BAAALL010000001.1"/>
</dbReference>
<evidence type="ECO:0000256" key="1">
    <source>
        <dbReference type="ARBA" id="ARBA00004141"/>
    </source>
</evidence>
<evidence type="ECO:0000256" key="2">
    <source>
        <dbReference type="ARBA" id="ARBA00007362"/>
    </source>
</evidence>
<feature type="transmembrane region" description="Helical" evidence="7">
    <location>
        <begin position="32"/>
        <end position="51"/>
    </location>
</feature>
<evidence type="ECO:0000256" key="5">
    <source>
        <dbReference type="ARBA" id="ARBA00023136"/>
    </source>
</evidence>
<proteinExistence type="inferred from homology"/>
<dbReference type="SUPFAM" id="SSF103481">
    <property type="entry name" value="Multidrug resistance efflux transporter EmrE"/>
    <property type="match status" value="2"/>
</dbReference>
<dbReference type="PANTHER" id="PTHR32322:SF9">
    <property type="entry name" value="AMINO-ACID METABOLITE EFFLUX PUMP-RELATED"/>
    <property type="match status" value="1"/>
</dbReference>
<evidence type="ECO:0000313" key="10">
    <source>
        <dbReference type="Proteomes" id="UP000535437"/>
    </source>
</evidence>
<keyword evidence="3 7" id="KW-0812">Transmembrane</keyword>
<accession>A0A7Z0KBH5</accession>
<gene>
    <name evidence="9" type="ORF">HNR09_002706</name>
</gene>
<dbReference type="InterPro" id="IPR037185">
    <property type="entry name" value="EmrE-like"/>
</dbReference>
<feature type="transmembrane region" description="Helical" evidence="7">
    <location>
        <begin position="58"/>
        <end position="80"/>
    </location>
</feature>
<dbReference type="PANTHER" id="PTHR32322">
    <property type="entry name" value="INNER MEMBRANE TRANSPORTER"/>
    <property type="match status" value="1"/>
</dbReference>
<feature type="domain" description="EamA" evidence="8">
    <location>
        <begin position="6"/>
        <end position="130"/>
    </location>
</feature>
<feature type="transmembrane region" description="Helical" evidence="7">
    <location>
        <begin position="266"/>
        <end position="283"/>
    </location>
</feature>
<evidence type="ECO:0000256" key="4">
    <source>
        <dbReference type="ARBA" id="ARBA00022989"/>
    </source>
</evidence>
<evidence type="ECO:0000256" key="7">
    <source>
        <dbReference type="SAM" id="Phobius"/>
    </source>
</evidence>
<feature type="transmembrane region" description="Helical" evidence="7">
    <location>
        <begin position="117"/>
        <end position="134"/>
    </location>
</feature>
<comment type="similarity">
    <text evidence="2">Belongs to the EamA transporter family.</text>
</comment>
<keyword evidence="4 7" id="KW-1133">Transmembrane helix</keyword>
<dbReference type="EMBL" id="JACCFY010000001">
    <property type="protein sequence ID" value="NYJ79295.1"/>
    <property type="molecule type" value="Genomic_DNA"/>
</dbReference>
<feature type="transmembrane region" description="Helical" evidence="7">
    <location>
        <begin position="86"/>
        <end position="108"/>
    </location>
</feature>
<dbReference type="InterPro" id="IPR000620">
    <property type="entry name" value="EamA_dom"/>
</dbReference>
<comment type="caution">
    <text evidence="9">The sequence shown here is derived from an EMBL/GenBank/DDBJ whole genome shotgun (WGS) entry which is preliminary data.</text>
</comment>
<evidence type="ECO:0000313" key="9">
    <source>
        <dbReference type="EMBL" id="NYJ79295.1"/>
    </source>
</evidence>
<evidence type="ECO:0000256" key="6">
    <source>
        <dbReference type="SAM" id="MobiDB-lite"/>
    </source>
</evidence>
<evidence type="ECO:0000259" key="8">
    <source>
        <dbReference type="Pfam" id="PF00892"/>
    </source>
</evidence>
<sequence length="341" mass="35893">MPIRHVLLALTVALLWGLNFLAIHLSLQQFPPLFLVALRFAVLAVPTLMLVPRPDVPLRWLIGYGLGFGTLQFFGLYLGMAAGFPAGLASLVLQSSAPFTVLLGALLLHERLGLRRAVGVSVAVAGLVVVGLARGGLDGWAPFLLVVLGGFGWALGNIASRQARSEKPMHLVLWMTVIPPLPMLALSLTVEGPEQIAHSLTTAFTAAAVPAWLGLLYTITAGTVIGSAVWVWLMARHPASTVAPFSLLVPVVGILTAWAALGEVPLQGEILGGVLVIGGVLWANSRARRRPPAQPVPDPVPDLIGEPSTTSALVSHSRTAARCLPAPSEPGIRSAYGTEHQ</sequence>